<feature type="signal peptide" evidence="1">
    <location>
        <begin position="1"/>
        <end position="19"/>
    </location>
</feature>
<proteinExistence type="predicted"/>
<feature type="chain" id="PRO_5014766433" evidence="1">
    <location>
        <begin position="20"/>
        <end position="78"/>
    </location>
</feature>
<keyword evidence="1" id="KW-0732">Signal</keyword>
<evidence type="ECO:0000313" key="2">
    <source>
        <dbReference type="EMBL" id="MBW62883.1"/>
    </source>
</evidence>
<evidence type="ECO:0000256" key="1">
    <source>
        <dbReference type="SAM" id="SignalP"/>
    </source>
</evidence>
<name>A0A2M4CC19_9DIPT</name>
<dbReference type="AlphaFoldDB" id="A0A2M4CC19"/>
<dbReference type="EMBL" id="GGFJ01013742">
    <property type="protein sequence ID" value="MBW62883.1"/>
    <property type="molecule type" value="Transcribed_RNA"/>
</dbReference>
<accession>A0A2M4CC19</accession>
<sequence>MWPTIFVCFCVCFVPSLNGDRSEISLVTDIRLLTLFRAGIEGIAKLAHHLCAAGDGRPAATKIGHSAARFEAIGEEFD</sequence>
<organism evidence="2">
    <name type="scientific">Anopheles marajoara</name>
    <dbReference type="NCBI Taxonomy" id="58244"/>
    <lineage>
        <taxon>Eukaryota</taxon>
        <taxon>Metazoa</taxon>
        <taxon>Ecdysozoa</taxon>
        <taxon>Arthropoda</taxon>
        <taxon>Hexapoda</taxon>
        <taxon>Insecta</taxon>
        <taxon>Pterygota</taxon>
        <taxon>Neoptera</taxon>
        <taxon>Endopterygota</taxon>
        <taxon>Diptera</taxon>
        <taxon>Nematocera</taxon>
        <taxon>Culicoidea</taxon>
        <taxon>Culicidae</taxon>
        <taxon>Anophelinae</taxon>
        <taxon>Anopheles</taxon>
    </lineage>
</organism>
<protein>
    <submittedName>
        <fullName evidence="2">Putative secreted protein</fullName>
    </submittedName>
</protein>
<reference evidence="2" key="1">
    <citation type="submission" date="2018-01" db="EMBL/GenBank/DDBJ databases">
        <title>An insight into the sialome of Amazonian anophelines.</title>
        <authorList>
            <person name="Ribeiro J.M."/>
            <person name="Scarpassa V."/>
            <person name="Calvo E."/>
        </authorList>
    </citation>
    <scope>NUCLEOTIDE SEQUENCE</scope>
    <source>
        <tissue evidence="2">Salivary glands</tissue>
    </source>
</reference>